<evidence type="ECO:0000313" key="3">
    <source>
        <dbReference type="EMBL" id="PKU66261.1"/>
    </source>
</evidence>
<dbReference type="Gene3D" id="2.60.120.260">
    <property type="entry name" value="Galactose-binding domain-like"/>
    <property type="match status" value="1"/>
</dbReference>
<dbReference type="InterPro" id="IPR003305">
    <property type="entry name" value="CenC_carb-bd"/>
</dbReference>
<dbReference type="SUPFAM" id="SSF49785">
    <property type="entry name" value="Galactose-binding domain-like"/>
    <property type="match status" value="1"/>
</dbReference>
<dbReference type="Pfam" id="PF02018">
    <property type="entry name" value="CBM_4_9"/>
    <property type="match status" value="1"/>
</dbReference>
<reference evidence="3 4" key="1">
    <citation type="journal article" date="2016" name="Sci. Rep.">
        <title>The Dendrobium catenatum Lindl. genome sequence provides insights into polysaccharide synthase, floral development and adaptive evolution.</title>
        <authorList>
            <person name="Zhang G.Q."/>
            <person name="Xu Q."/>
            <person name="Bian C."/>
            <person name="Tsai W.C."/>
            <person name="Yeh C.M."/>
            <person name="Liu K.W."/>
            <person name="Yoshida K."/>
            <person name="Zhang L.S."/>
            <person name="Chang S.B."/>
            <person name="Chen F."/>
            <person name="Shi Y."/>
            <person name="Su Y.Y."/>
            <person name="Zhang Y.Q."/>
            <person name="Chen L.J."/>
            <person name="Yin Y."/>
            <person name="Lin M."/>
            <person name="Huang H."/>
            <person name="Deng H."/>
            <person name="Wang Z.W."/>
            <person name="Zhu S.L."/>
            <person name="Zhao X."/>
            <person name="Deng C."/>
            <person name="Niu S.C."/>
            <person name="Huang J."/>
            <person name="Wang M."/>
            <person name="Liu G.H."/>
            <person name="Yang H.J."/>
            <person name="Xiao X.J."/>
            <person name="Hsiao Y.Y."/>
            <person name="Wu W.L."/>
            <person name="Chen Y.Y."/>
            <person name="Mitsuda N."/>
            <person name="Ohme-Takagi M."/>
            <person name="Luo Y.B."/>
            <person name="Van de Peer Y."/>
            <person name="Liu Z.J."/>
        </authorList>
    </citation>
    <scope>NUCLEOTIDE SEQUENCE [LARGE SCALE GENOMIC DNA]</scope>
    <source>
        <tissue evidence="3">The whole plant</tissue>
    </source>
</reference>
<protein>
    <recommendedName>
        <fullName evidence="2">CBM-cenC domain-containing protein</fullName>
    </recommendedName>
</protein>
<dbReference type="InterPro" id="IPR044846">
    <property type="entry name" value="GH10"/>
</dbReference>
<sequence>MCSASEALARCTKLVFVFSLRSSRSAQKALVRLFVSTQEVVVIRERAMGLVKGRFSFRKRREVVVDSNVSQTINIISHHDFSEGLRSWHANCCHVYVASKESSLLDGPNGVVAYSGESYIVITNRTECWQGLEQDITGKLSFDTKYDVSVFVRVHGNLQGSCGVQATLRLENSDSDSSYLCAGRKSVTKESWEKLEGSFTLTSLPSRAIFYLEGPTPGVDILINSVIILPTSSEYYGVCAFHCFFSCVHFQAHCFFSSAYFQANPLPVCILKWCL</sequence>
<dbReference type="PANTHER" id="PTHR31490:SF3">
    <property type="entry name" value="GLYCOSYL HYDROLASE FAMILY 10 PROTEIN"/>
    <property type="match status" value="1"/>
</dbReference>
<gene>
    <name evidence="3" type="ORF">MA16_Dca014111</name>
</gene>
<dbReference type="Proteomes" id="UP000233837">
    <property type="component" value="Unassembled WGS sequence"/>
</dbReference>
<evidence type="ECO:0000256" key="1">
    <source>
        <dbReference type="ARBA" id="ARBA00022801"/>
    </source>
</evidence>
<proteinExistence type="predicted"/>
<dbReference type="AlphaFoldDB" id="A0A2I0VS80"/>
<evidence type="ECO:0000313" key="4">
    <source>
        <dbReference type="Proteomes" id="UP000233837"/>
    </source>
</evidence>
<dbReference type="PANTHER" id="PTHR31490">
    <property type="entry name" value="GLYCOSYL HYDROLASE"/>
    <property type="match status" value="1"/>
</dbReference>
<dbReference type="GO" id="GO:0005975">
    <property type="term" value="P:carbohydrate metabolic process"/>
    <property type="evidence" value="ECO:0007669"/>
    <property type="project" value="InterPro"/>
</dbReference>
<dbReference type="GO" id="GO:0004553">
    <property type="term" value="F:hydrolase activity, hydrolyzing O-glycosyl compounds"/>
    <property type="evidence" value="ECO:0007669"/>
    <property type="project" value="InterPro"/>
</dbReference>
<accession>A0A2I0VS80</accession>
<dbReference type="EMBL" id="KZ503289">
    <property type="protein sequence ID" value="PKU66261.1"/>
    <property type="molecule type" value="Genomic_DNA"/>
</dbReference>
<reference evidence="3 4" key="2">
    <citation type="journal article" date="2017" name="Nature">
        <title>The Apostasia genome and the evolution of orchids.</title>
        <authorList>
            <person name="Zhang G.Q."/>
            <person name="Liu K.W."/>
            <person name="Li Z."/>
            <person name="Lohaus R."/>
            <person name="Hsiao Y.Y."/>
            <person name="Niu S.C."/>
            <person name="Wang J.Y."/>
            <person name="Lin Y.C."/>
            <person name="Xu Q."/>
            <person name="Chen L.J."/>
            <person name="Yoshida K."/>
            <person name="Fujiwara S."/>
            <person name="Wang Z.W."/>
            <person name="Zhang Y.Q."/>
            <person name="Mitsuda N."/>
            <person name="Wang M."/>
            <person name="Liu G.H."/>
            <person name="Pecoraro L."/>
            <person name="Huang H.X."/>
            <person name="Xiao X.J."/>
            <person name="Lin M."/>
            <person name="Wu X.Y."/>
            <person name="Wu W.L."/>
            <person name="Chen Y.Y."/>
            <person name="Chang S.B."/>
            <person name="Sakamoto S."/>
            <person name="Ohme-Takagi M."/>
            <person name="Yagi M."/>
            <person name="Zeng S.J."/>
            <person name="Shen C.Y."/>
            <person name="Yeh C.M."/>
            <person name="Luo Y.B."/>
            <person name="Tsai W.C."/>
            <person name="Van de Peer Y."/>
            <person name="Liu Z.J."/>
        </authorList>
    </citation>
    <scope>NUCLEOTIDE SEQUENCE [LARGE SCALE GENOMIC DNA]</scope>
    <source>
        <tissue evidence="3">The whole plant</tissue>
    </source>
</reference>
<dbReference type="OrthoDB" id="1710183at2759"/>
<keyword evidence="4" id="KW-1185">Reference proteome</keyword>
<name>A0A2I0VS80_9ASPA</name>
<keyword evidence="1" id="KW-0378">Hydrolase</keyword>
<dbReference type="InterPro" id="IPR008979">
    <property type="entry name" value="Galactose-bd-like_sf"/>
</dbReference>
<dbReference type="STRING" id="906689.A0A2I0VS80"/>
<evidence type="ECO:0000259" key="2">
    <source>
        <dbReference type="Pfam" id="PF02018"/>
    </source>
</evidence>
<organism evidence="3 4">
    <name type="scientific">Dendrobium catenatum</name>
    <dbReference type="NCBI Taxonomy" id="906689"/>
    <lineage>
        <taxon>Eukaryota</taxon>
        <taxon>Viridiplantae</taxon>
        <taxon>Streptophyta</taxon>
        <taxon>Embryophyta</taxon>
        <taxon>Tracheophyta</taxon>
        <taxon>Spermatophyta</taxon>
        <taxon>Magnoliopsida</taxon>
        <taxon>Liliopsida</taxon>
        <taxon>Asparagales</taxon>
        <taxon>Orchidaceae</taxon>
        <taxon>Epidendroideae</taxon>
        <taxon>Malaxideae</taxon>
        <taxon>Dendrobiinae</taxon>
        <taxon>Dendrobium</taxon>
    </lineage>
</organism>
<feature type="domain" description="CBM-cenC" evidence="2">
    <location>
        <begin position="74"/>
        <end position="217"/>
    </location>
</feature>